<organism evidence="1 2">
    <name type="scientific">[Mycobacterium] vasticus</name>
    <dbReference type="NCBI Taxonomy" id="2875777"/>
    <lineage>
        <taxon>Bacteria</taxon>
        <taxon>Bacillati</taxon>
        <taxon>Actinomycetota</taxon>
        <taxon>Actinomycetes</taxon>
        <taxon>Mycobacteriales</taxon>
        <taxon>Mycobacteriaceae</taxon>
        <taxon>Mycolicibacter</taxon>
    </lineage>
</organism>
<dbReference type="RefSeq" id="WP_329779708.1">
    <property type="nucleotide sequence ID" value="NZ_JAYJJQ010000031.1"/>
</dbReference>
<accession>A0ABU5Z612</accession>
<reference evidence="1 2" key="1">
    <citation type="submission" date="2023-12" db="EMBL/GenBank/DDBJ databases">
        <title>Description of new species of Mycobacterium terrae complex isolated from sewage at the Sao Paulo Zoological Park Foundation in Brazil.</title>
        <authorList>
            <person name="Romagnoli C.L."/>
            <person name="Conceicao E.C."/>
            <person name="Machado E."/>
            <person name="Barreto L.B.P.F."/>
            <person name="Sharma A."/>
            <person name="Silva N.M."/>
            <person name="Marques L.E."/>
            <person name="Juliana M.A."/>
            <person name="Lourenco M.C.S."/>
            <person name="Digiampietri L.A."/>
            <person name="Suffys P.N."/>
            <person name="Viana-Niero C."/>
        </authorList>
    </citation>
    <scope>NUCLEOTIDE SEQUENCE [LARGE SCALE GENOMIC DNA]</scope>
    <source>
        <strain evidence="1 2">MYC017</strain>
    </source>
</reference>
<comment type="caution">
    <text evidence="1">The sequence shown here is derived from an EMBL/GenBank/DDBJ whole genome shotgun (WGS) entry which is preliminary data.</text>
</comment>
<dbReference type="EMBL" id="JAYJJQ010000031">
    <property type="protein sequence ID" value="MEB3071659.1"/>
    <property type="molecule type" value="Genomic_DNA"/>
</dbReference>
<name>A0ABU5Z612_9MYCO</name>
<evidence type="ECO:0000313" key="2">
    <source>
        <dbReference type="Proteomes" id="UP001299283"/>
    </source>
</evidence>
<sequence length="310" mass="33629">MRIVLHVGPHKTGTTSIQAHLGSLLGAPVAGGFWYPVPQGNGPGHADLARACLREARPVTELDRVIAAAQEAKVGTLVLSSEEFAHAFPHRLARLKNALDGHEIHLVVTLNEIERRAGSIWQELVKGGAIVGLEEGIEQILSREPAIQPDLTRAFVAALAPYKTSVVLSHHRAPAAELLTNLCGAIGMFEAMSGAEVATRASTLLLNQSLGVSEAEILRLVNSCIRQAVGDLSTIPYIAVRNMYLNLFNTPTWRNAVPLRPITVPPAHMPEVLNRGRQEINDLKRLADEGRVRIFGDLDVLEKGLEQPRV</sequence>
<keyword evidence="2" id="KW-1185">Reference proteome</keyword>
<evidence type="ECO:0000313" key="1">
    <source>
        <dbReference type="EMBL" id="MEB3071659.1"/>
    </source>
</evidence>
<proteinExistence type="predicted"/>
<dbReference type="Proteomes" id="UP001299283">
    <property type="component" value="Unassembled WGS sequence"/>
</dbReference>
<protein>
    <submittedName>
        <fullName evidence="1">Uncharacterized protein</fullName>
    </submittedName>
</protein>
<gene>
    <name evidence="1" type="ORF">K5L39_21005</name>
</gene>